<dbReference type="PANTHER" id="PTHR13318">
    <property type="entry name" value="PARTNER OF PAIRED, ISOFORM B-RELATED"/>
    <property type="match status" value="1"/>
</dbReference>
<gene>
    <name evidence="1" type="ORF">DGAL_LOCUS8152</name>
</gene>
<dbReference type="Gene3D" id="3.80.10.10">
    <property type="entry name" value="Ribonuclease Inhibitor"/>
    <property type="match status" value="2"/>
</dbReference>
<dbReference type="AlphaFoldDB" id="A0A8J2W4N9"/>
<accession>A0A8J2W4N9</accession>
<keyword evidence="2" id="KW-1185">Reference proteome</keyword>
<dbReference type="InterPro" id="IPR032675">
    <property type="entry name" value="LRR_dom_sf"/>
</dbReference>
<dbReference type="EMBL" id="CAKKLH010000169">
    <property type="protein sequence ID" value="CAH0105138.1"/>
    <property type="molecule type" value="Genomic_DNA"/>
</dbReference>
<proteinExistence type="predicted"/>
<dbReference type="SMART" id="SM00367">
    <property type="entry name" value="LRR_CC"/>
    <property type="match status" value="4"/>
</dbReference>
<dbReference type="GO" id="GO:0019005">
    <property type="term" value="C:SCF ubiquitin ligase complex"/>
    <property type="evidence" value="ECO:0007669"/>
    <property type="project" value="TreeGrafter"/>
</dbReference>
<organism evidence="1 2">
    <name type="scientific">Daphnia galeata</name>
    <dbReference type="NCBI Taxonomy" id="27404"/>
    <lineage>
        <taxon>Eukaryota</taxon>
        <taxon>Metazoa</taxon>
        <taxon>Ecdysozoa</taxon>
        <taxon>Arthropoda</taxon>
        <taxon>Crustacea</taxon>
        <taxon>Branchiopoda</taxon>
        <taxon>Diplostraca</taxon>
        <taxon>Cladocera</taxon>
        <taxon>Anomopoda</taxon>
        <taxon>Daphniidae</taxon>
        <taxon>Daphnia</taxon>
    </lineage>
</organism>
<reference evidence="1" key="1">
    <citation type="submission" date="2021-11" db="EMBL/GenBank/DDBJ databases">
        <authorList>
            <person name="Schell T."/>
        </authorList>
    </citation>
    <scope>NUCLEOTIDE SEQUENCE</scope>
    <source>
        <strain evidence="1">M5</strain>
    </source>
</reference>
<dbReference type="SUPFAM" id="SSF52047">
    <property type="entry name" value="RNI-like"/>
    <property type="match status" value="1"/>
</dbReference>
<dbReference type="Proteomes" id="UP000789390">
    <property type="component" value="Unassembled WGS sequence"/>
</dbReference>
<evidence type="ECO:0000313" key="1">
    <source>
        <dbReference type="EMBL" id="CAH0105138.1"/>
    </source>
</evidence>
<dbReference type="InterPro" id="IPR006553">
    <property type="entry name" value="Leu-rich_rpt_Cys-con_subtyp"/>
</dbReference>
<sequence length="528" mass="60947">MPHEFFCERFPVGELKDGVDVSLDTDKIGIHPFDELPNELLQKLMWFLRDKQSGRNRDRNKYPTWGRTYKMTPFLKLLVTPCLQTLDLIFIENGSYISDVLRLATIRSPHLKMLRLDHTSHQYVRSYSFIAKFTKLRLLTDDTAHDDFFDLIGSYCPDLRELSLSPGNDFKVTDLGIRRLCVDGNCKSIRLLDLGGRSKVTTKGIQLALDNLPQLRILKHVSLLKCLADIVQTAKDNTLPKYSLSEMKIYRDLPFCVQQSNLLPQFFLLCPNVTHVIFHMWERERFEDADLLSLLSLDKLHTISISNCAAIFNVQKNIRIDRELTFPKVISLFKKFGHCLKSLKFSGILVDVPAIIKFCPKLESLYLWYTNCTTTNQSTATKLKSPVILHNLKKLTISSDATISSENLLALLSSPSLSYISISKCDALTDDIFQRTMNLHSFRNLESLRLNLCQYVTKKGIDLFMKESNPIRLIILCPTDAIAREDINDWNDNAIWIRKNWDFNFYLCYKGKSEQRLGGNRNFWEAFS</sequence>
<dbReference type="PANTHER" id="PTHR13318:SF247">
    <property type="entry name" value="GH16156P"/>
    <property type="match status" value="1"/>
</dbReference>
<comment type="caution">
    <text evidence="1">The sequence shown here is derived from an EMBL/GenBank/DDBJ whole genome shotgun (WGS) entry which is preliminary data.</text>
</comment>
<dbReference type="OrthoDB" id="6367911at2759"/>
<dbReference type="GO" id="GO:0031146">
    <property type="term" value="P:SCF-dependent proteasomal ubiquitin-dependent protein catabolic process"/>
    <property type="evidence" value="ECO:0007669"/>
    <property type="project" value="TreeGrafter"/>
</dbReference>
<name>A0A8J2W4N9_9CRUS</name>
<protein>
    <submittedName>
        <fullName evidence="1">Uncharacterized protein</fullName>
    </submittedName>
</protein>
<evidence type="ECO:0000313" key="2">
    <source>
        <dbReference type="Proteomes" id="UP000789390"/>
    </source>
</evidence>